<evidence type="ECO:0000313" key="10">
    <source>
        <dbReference type="EMBL" id="CAB4781141.1"/>
    </source>
</evidence>
<accession>A0A6J6W8E9</accession>
<proteinExistence type="inferred from homology"/>
<keyword evidence="4" id="KW-1003">Cell membrane</keyword>
<dbReference type="Gene3D" id="1.10.3720.10">
    <property type="entry name" value="MetI-like"/>
    <property type="match status" value="1"/>
</dbReference>
<dbReference type="AlphaFoldDB" id="A0A6J6W8E9"/>
<evidence type="ECO:0000256" key="1">
    <source>
        <dbReference type="ARBA" id="ARBA00004651"/>
    </source>
</evidence>
<keyword evidence="3" id="KW-0813">Transport</keyword>
<comment type="subcellular location">
    <subcellularLocation>
        <location evidence="1">Cell membrane</location>
        <topology evidence="1">Multi-pass membrane protein</topology>
    </subcellularLocation>
</comment>
<dbReference type="GO" id="GO:0055085">
    <property type="term" value="P:transmembrane transport"/>
    <property type="evidence" value="ECO:0007669"/>
    <property type="project" value="InterPro"/>
</dbReference>
<feature type="transmembrane region" description="Helical" evidence="8">
    <location>
        <begin position="206"/>
        <end position="227"/>
    </location>
</feature>
<keyword evidence="7 8" id="KW-0472">Membrane</keyword>
<dbReference type="InterPro" id="IPR035906">
    <property type="entry name" value="MetI-like_sf"/>
</dbReference>
<evidence type="ECO:0000256" key="7">
    <source>
        <dbReference type="ARBA" id="ARBA00023136"/>
    </source>
</evidence>
<evidence type="ECO:0000256" key="4">
    <source>
        <dbReference type="ARBA" id="ARBA00022475"/>
    </source>
</evidence>
<evidence type="ECO:0000256" key="3">
    <source>
        <dbReference type="ARBA" id="ARBA00022448"/>
    </source>
</evidence>
<sequence>MSRLSTRRRGISRLAPYLLGLPAFVWLGVFFLVPLGLMLVKTLQECNPATGACVMTWHWSSLSDAWANSSTIIFRSLTYALIATLIDLVLSFPIAYWIAFYAGRRKNFFLIMLLVPFFVSFVIRTVIWKFLLSSDGLVVHTLQALHLVSADYQILGTTGAVIAGLAYNFLPFTALPLYVSLERLNPALLEASQDLYAGRITTFRKVVLPLCAPGIFAAFLLTFIPAFGDYINQQVLGGFANTMVGTVIQNLFLVNNDFSAGSALSVIVMGISLVGIVIYGRLLGSKSIGDFV</sequence>
<dbReference type="EMBL" id="CAFAAB010000046">
    <property type="protein sequence ID" value="CAB4781141.1"/>
    <property type="molecule type" value="Genomic_DNA"/>
</dbReference>
<evidence type="ECO:0000256" key="6">
    <source>
        <dbReference type="ARBA" id="ARBA00022989"/>
    </source>
</evidence>
<gene>
    <name evidence="10" type="ORF">UFOPK2958_00548</name>
</gene>
<feature type="domain" description="ABC transmembrane type-1" evidence="9">
    <location>
        <begin position="73"/>
        <end position="279"/>
    </location>
</feature>
<feature type="transmembrane region" description="Helical" evidence="8">
    <location>
        <begin position="108"/>
        <end position="132"/>
    </location>
</feature>
<dbReference type="Pfam" id="PF00528">
    <property type="entry name" value="BPD_transp_1"/>
    <property type="match status" value="1"/>
</dbReference>
<reference evidence="10" key="1">
    <citation type="submission" date="2020-05" db="EMBL/GenBank/DDBJ databases">
        <authorList>
            <person name="Chiriac C."/>
            <person name="Salcher M."/>
            <person name="Ghai R."/>
            <person name="Kavagutti S V."/>
        </authorList>
    </citation>
    <scope>NUCLEOTIDE SEQUENCE</scope>
</reference>
<dbReference type="InterPro" id="IPR000515">
    <property type="entry name" value="MetI-like"/>
</dbReference>
<dbReference type="GO" id="GO:0005886">
    <property type="term" value="C:plasma membrane"/>
    <property type="evidence" value="ECO:0007669"/>
    <property type="project" value="UniProtKB-SubCell"/>
</dbReference>
<comment type="similarity">
    <text evidence="2">Belongs to the binding-protein-dependent transport system permease family. CysTW subfamily.</text>
</comment>
<dbReference type="PANTHER" id="PTHR42929">
    <property type="entry name" value="INNER MEMBRANE ABC TRANSPORTER PERMEASE PROTEIN YDCU-RELATED-RELATED"/>
    <property type="match status" value="1"/>
</dbReference>
<feature type="transmembrane region" description="Helical" evidence="8">
    <location>
        <begin position="21"/>
        <end position="40"/>
    </location>
</feature>
<feature type="transmembrane region" description="Helical" evidence="8">
    <location>
        <begin position="258"/>
        <end position="279"/>
    </location>
</feature>
<dbReference type="PROSITE" id="PS50928">
    <property type="entry name" value="ABC_TM1"/>
    <property type="match status" value="1"/>
</dbReference>
<dbReference type="CDD" id="cd06261">
    <property type="entry name" value="TM_PBP2"/>
    <property type="match status" value="1"/>
</dbReference>
<dbReference type="SUPFAM" id="SSF161098">
    <property type="entry name" value="MetI-like"/>
    <property type="match status" value="1"/>
</dbReference>
<evidence type="ECO:0000256" key="8">
    <source>
        <dbReference type="SAM" id="Phobius"/>
    </source>
</evidence>
<evidence type="ECO:0000256" key="2">
    <source>
        <dbReference type="ARBA" id="ARBA00007069"/>
    </source>
</evidence>
<name>A0A6J6W8E9_9ZZZZ</name>
<keyword evidence="5 8" id="KW-0812">Transmembrane</keyword>
<dbReference type="PANTHER" id="PTHR42929:SF1">
    <property type="entry name" value="INNER MEMBRANE ABC TRANSPORTER PERMEASE PROTEIN YDCU-RELATED"/>
    <property type="match status" value="1"/>
</dbReference>
<organism evidence="10">
    <name type="scientific">freshwater metagenome</name>
    <dbReference type="NCBI Taxonomy" id="449393"/>
    <lineage>
        <taxon>unclassified sequences</taxon>
        <taxon>metagenomes</taxon>
        <taxon>ecological metagenomes</taxon>
    </lineage>
</organism>
<feature type="transmembrane region" description="Helical" evidence="8">
    <location>
        <begin position="77"/>
        <end position="101"/>
    </location>
</feature>
<protein>
    <submittedName>
        <fullName evidence="10">Unannotated protein</fullName>
    </submittedName>
</protein>
<evidence type="ECO:0000256" key="5">
    <source>
        <dbReference type="ARBA" id="ARBA00022692"/>
    </source>
</evidence>
<evidence type="ECO:0000259" key="9">
    <source>
        <dbReference type="PROSITE" id="PS50928"/>
    </source>
</evidence>
<feature type="transmembrane region" description="Helical" evidence="8">
    <location>
        <begin position="152"/>
        <end position="179"/>
    </location>
</feature>
<keyword evidence="6 8" id="KW-1133">Transmembrane helix</keyword>